<keyword evidence="4 5" id="KW-0411">Iron-sulfur</keyword>
<evidence type="ECO:0000256" key="3">
    <source>
        <dbReference type="ARBA" id="ARBA00023004"/>
    </source>
</evidence>
<dbReference type="GO" id="GO:0003824">
    <property type="term" value="F:catalytic activity"/>
    <property type="evidence" value="ECO:0007669"/>
    <property type="project" value="InterPro"/>
</dbReference>
<dbReference type="AlphaFoldDB" id="A0A484HLB5"/>
<reference evidence="6" key="1">
    <citation type="submission" date="2019-01" db="EMBL/GenBank/DDBJ databases">
        <authorList>
            <consortium name="Genoscope - CEA"/>
            <person name="William W."/>
        </authorList>
    </citation>
    <scope>NUCLEOTIDE SEQUENCE</scope>
    <source>
        <strain evidence="6">CR-1</strain>
    </source>
</reference>
<dbReference type="SFLD" id="SFLDG01099">
    <property type="entry name" value="Uncharacterised_Radical_SAM_Su"/>
    <property type="match status" value="1"/>
</dbReference>
<keyword evidence="2 5" id="KW-0479">Metal-binding</keyword>
<evidence type="ECO:0000256" key="5">
    <source>
        <dbReference type="PIRSR" id="PIRSR004869-50"/>
    </source>
</evidence>
<dbReference type="PIRSF" id="PIRSF004869">
    <property type="entry name" value="PflX_prd"/>
    <property type="match status" value="1"/>
</dbReference>
<dbReference type="SFLD" id="SFLDS00029">
    <property type="entry name" value="Radical_SAM"/>
    <property type="match status" value="1"/>
</dbReference>
<dbReference type="GO" id="GO:0046872">
    <property type="term" value="F:metal ion binding"/>
    <property type="evidence" value="ECO:0007669"/>
    <property type="project" value="UniProtKB-KW"/>
</dbReference>
<proteinExistence type="predicted"/>
<dbReference type="InterPro" id="IPR007197">
    <property type="entry name" value="rSAM"/>
</dbReference>
<evidence type="ECO:0000256" key="1">
    <source>
        <dbReference type="ARBA" id="ARBA00022691"/>
    </source>
</evidence>
<dbReference type="InterPro" id="IPR040085">
    <property type="entry name" value="MJ0674-like"/>
</dbReference>
<gene>
    <name evidence="6" type="ORF">EPICR_70066</name>
</gene>
<keyword evidence="1 5" id="KW-0949">S-adenosyl-L-methionine</keyword>
<evidence type="ECO:0000256" key="2">
    <source>
        <dbReference type="ARBA" id="ARBA00022723"/>
    </source>
</evidence>
<name>A0A484HLB5_9BACT</name>
<dbReference type="Gene3D" id="3.20.20.70">
    <property type="entry name" value="Aldolase class I"/>
    <property type="match status" value="1"/>
</dbReference>
<accession>A0A484HLB5</accession>
<evidence type="ECO:0000256" key="4">
    <source>
        <dbReference type="ARBA" id="ARBA00023014"/>
    </source>
</evidence>
<protein>
    <submittedName>
        <fullName evidence="6">Radical SAM protein</fullName>
    </submittedName>
</protein>
<feature type="binding site" evidence="5">
    <location>
        <position position="91"/>
    </location>
    <ligand>
        <name>[4Fe-4S] cluster</name>
        <dbReference type="ChEBI" id="CHEBI:49883"/>
        <note>4Fe-4S-S-AdoMet</note>
    </ligand>
</feature>
<dbReference type="InterPro" id="IPR016431">
    <property type="entry name" value="Pyrv-formate_lyase-activ_prd"/>
</dbReference>
<organism evidence="6">
    <name type="scientific">uncultured Desulfobacteraceae bacterium</name>
    <dbReference type="NCBI Taxonomy" id="218296"/>
    <lineage>
        <taxon>Bacteria</taxon>
        <taxon>Pseudomonadati</taxon>
        <taxon>Thermodesulfobacteriota</taxon>
        <taxon>Desulfobacteria</taxon>
        <taxon>Desulfobacterales</taxon>
        <taxon>Desulfobacteraceae</taxon>
        <taxon>environmental samples</taxon>
    </lineage>
</organism>
<keyword evidence="3 5" id="KW-0408">Iron</keyword>
<sequence>MKRPSQYIKALETGLLEKQAARALEMMANCRLCPRKCGVDRMAGETGFCGAGNRARVSDFGPHFGEESPISGTRGSGTIFFAHCGLGCDFCQNFDISHQGRGRDVSDDELAGMMLSLQESGCHNINFVTPSHWVPHILSALLPAVEGGLEIPLVYNTSAYDRVKTLRLLDGIVDIYMPDFKFWDEKIAEDTCGAPDYPEAARRAISEMGRQAGDLALDGEGIAVSGLLIRHLVLPGGLAGTGKVMAFIAREISANAYVNVMPQYRPMRERSGDGKKTARDMERPISEKEYETALKEARAEGPLRLDPPRRVWMIQGFE</sequence>
<feature type="binding site" evidence="5">
    <location>
        <position position="84"/>
    </location>
    <ligand>
        <name>[4Fe-4S] cluster</name>
        <dbReference type="ChEBI" id="CHEBI:49883"/>
        <note>4Fe-4S-S-AdoMet</note>
    </ligand>
</feature>
<dbReference type="PANTHER" id="PTHR43075">
    <property type="entry name" value="FORMATE LYASE ACTIVATING ENZYME, PUTATIVE (AFU_ORTHOLOGUE AFUA_2G15630)-RELATED"/>
    <property type="match status" value="1"/>
</dbReference>
<comment type="cofactor">
    <cofactor evidence="5">
        <name>[4Fe-4S] cluster</name>
        <dbReference type="ChEBI" id="CHEBI:49883"/>
    </cofactor>
    <text evidence="5">Binds 1 [4Fe-4S] cluster. The cluster is coordinated with 3 cysteines and an exchangeable S-adenosyl-L-methionine.</text>
</comment>
<feature type="binding site" evidence="5">
    <location>
        <position position="88"/>
    </location>
    <ligand>
        <name>[4Fe-4S] cluster</name>
        <dbReference type="ChEBI" id="CHEBI:49883"/>
        <note>4Fe-4S-S-AdoMet</note>
    </ligand>
</feature>
<dbReference type="InterPro" id="IPR013785">
    <property type="entry name" value="Aldolase_TIM"/>
</dbReference>
<evidence type="ECO:0000313" key="6">
    <source>
        <dbReference type="EMBL" id="VEN75225.1"/>
    </source>
</evidence>
<dbReference type="PANTHER" id="PTHR43075:SF1">
    <property type="entry name" value="FORMATE LYASE ACTIVATING ENZYME, PUTATIVE (AFU_ORTHOLOGUE AFUA_2G15630)-RELATED"/>
    <property type="match status" value="1"/>
</dbReference>
<dbReference type="GO" id="GO:0051536">
    <property type="term" value="F:iron-sulfur cluster binding"/>
    <property type="evidence" value="ECO:0007669"/>
    <property type="project" value="UniProtKB-KW"/>
</dbReference>
<dbReference type="EMBL" id="CAACVI010000050">
    <property type="protein sequence ID" value="VEN75225.1"/>
    <property type="molecule type" value="Genomic_DNA"/>
</dbReference>